<organism evidence="4 5">
    <name type="scientific">Rhizorhabdus histidinilytica</name>
    <dbReference type="NCBI Taxonomy" id="439228"/>
    <lineage>
        <taxon>Bacteria</taxon>
        <taxon>Pseudomonadati</taxon>
        <taxon>Pseudomonadota</taxon>
        <taxon>Alphaproteobacteria</taxon>
        <taxon>Sphingomonadales</taxon>
        <taxon>Sphingomonadaceae</taxon>
        <taxon>Rhizorhabdus</taxon>
    </lineage>
</organism>
<dbReference type="InterPro" id="IPR036291">
    <property type="entry name" value="NAD(P)-bd_dom_sf"/>
</dbReference>
<keyword evidence="5" id="KW-1185">Reference proteome</keyword>
<dbReference type="EMBL" id="FUYM01000006">
    <property type="protein sequence ID" value="SKB76989.1"/>
    <property type="molecule type" value="Genomic_DNA"/>
</dbReference>
<evidence type="ECO:0000256" key="1">
    <source>
        <dbReference type="ARBA" id="ARBA00006484"/>
    </source>
</evidence>
<name>A0A1T5DZH3_9SPHN</name>
<proteinExistence type="inferred from homology"/>
<dbReference type="AlphaFoldDB" id="A0A1T5DZH3"/>
<dbReference type="SUPFAM" id="SSF51735">
    <property type="entry name" value="NAD(P)-binding Rossmann-fold domains"/>
    <property type="match status" value="1"/>
</dbReference>
<evidence type="ECO:0000256" key="2">
    <source>
        <dbReference type="ARBA" id="ARBA00023002"/>
    </source>
</evidence>
<dbReference type="Pfam" id="PF00106">
    <property type="entry name" value="adh_short"/>
    <property type="match status" value="1"/>
</dbReference>
<evidence type="ECO:0000313" key="4">
    <source>
        <dbReference type="EMBL" id="SKB76989.1"/>
    </source>
</evidence>
<dbReference type="GO" id="GO:0030497">
    <property type="term" value="P:fatty acid elongation"/>
    <property type="evidence" value="ECO:0007669"/>
    <property type="project" value="TreeGrafter"/>
</dbReference>
<keyword evidence="2" id="KW-0560">Oxidoreductase</keyword>
<reference evidence="5" key="1">
    <citation type="submission" date="2017-02" db="EMBL/GenBank/DDBJ databases">
        <authorList>
            <person name="Varghese N."/>
            <person name="Submissions S."/>
        </authorList>
    </citation>
    <scope>NUCLEOTIDE SEQUENCE [LARGE SCALE GENOMIC DNA]</scope>
    <source>
        <strain evidence="5">UM2</strain>
    </source>
</reference>
<dbReference type="STRING" id="439228.SAMN06295920_10640"/>
<dbReference type="FunFam" id="3.40.50.720:FF:000173">
    <property type="entry name" value="3-oxoacyl-[acyl-carrier protein] reductase"/>
    <property type="match status" value="1"/>
</dbReference>
<dbReference type="PANTHER" id="PTHR42760">
    <property type="entry name" value="SHORT-CHAIN DEHYDROGENASES/REDUCTASES FAMILY MEMBER"/>
    <property type="match status" value="1"/>
</dbReference>
<evidence type="ECO:0000313" key="5">
    <source>
        <dbReference type="Proteomes" id="UP000189818"/>
    </source>
</evidence>
<dbReference type="Proteomes" id="UP000189818">
    <property type="component" value="Unassembled WGS sequence"/>
</dbReference>
<dbReference type="GO" id="GO:0016616">
    <property type="term" value="F:oxidoreductase activity, acting on the CH-OH group of donors, NAD or NADP as acceptor"/>
    <property type="evidence" value="ECO:0007669"/>
    <property type="project" value="TreeGrafter"/>
</dbReference>
<evidence type="ECO:0000256" key="3">
    <source>
        <dbReference type="RuleBase" id="RU000363"/>
    </source>
</evidence>
<gene>
    <name evidence="4" type="ORF">SAMN06295920_10640</name>
</gene>
<dbReference type="InterPro" id="IPR002347">
    <property type="entry name" value="SDR_fam"/>
</dbReference>
<dbReference type="PANTHER" id="PTHR42760:SF40">
    <property type="entry name" value="3-OXOACYL-[ACYL-CARRIER-PROTEIN] REDUCTASE, CHLOROPLASTIC"/>
    <property type="match status" value="1"/>
</dbReference>
<dbReference type="PRINTS" id="PR00081">
    <property type="entry name" value="GDHRDH"/>
</dbReference>
<protein>
    <submittedName>
        <fullName evidence="4">3-oxoacyl-[acyl-carrier protein] reductase</fullName>
    </submittedName>
</protein>
<sequence>MNVREAAVKRLQGRRAVVTGGAQGIGRAIAERLAGEGARVAVIDRDRAAAQAVFGDAADHVALACDVADSGSVDAAMAEAARALGGIDILVCNAGIGRGPDDGSEQMYAGAADRAGQIARGEAPTAHPDQTIHMSDAGWRAVLGVNLDGAFYCCRAALRDMAARDAGGSIVLIASTSAASGEGPVHYVTSKAAIVGLARGLAREVASRGIRVNAVHPGPTDTPIMANVPDEVRKGLAAAVPLGRMAQPAEIAAAVAFLASDDASFVTGSVVAANGGSYLC</sequence>
<comment type="similarity">
    <text evidence="1 3">Belongs to the short-chain dehydrogenases/reductases (SDR) family.</text>
</comment>
<accession>A0A1T5DZH3</accession>
<dbReference type="Gene3D" id="3.40.50.720">
    <property type="entry name" value="NAD(P)-binding Rossmann-like Domain"/>
    <property type="match status" value="1"/>
</dbReference>
<dbReference type="PRINTS" id="PR00080">
    <property type="entry name" value="SDRFAMILY"/>
</dbReference>